<organism evidence="3 4">
    <name type="scientific">Parasedimentitalea psychrophila</name>
    <dbReference type="NCBI Taxonomy" id="2997337"/>
    <lineage>
        <taxon>Bacteria</taxon>
        <taxon>Pseudomonadati</taxon>
        <taxon>Pseudomonadota</taxon>
        <taxon>Alphaproteobacteria</taxon>
        <taxon>Rhodobacterales</taxon>
        <taxon>Paracoccaceae</taxon>
        <taxon>Parasedimentitalea</taxon>
    </lineage>
</organism>
<dbReference type="Pfam" id="PF13936">
    <property type="entry name" value="HTH_38"/>
    <property type="match status" value="1"/>
</dbReference>
<keyword evidence="4" id="KW-1185">Reference proteome</keyword>
<evidence type="ECO:0000313" key="3">
    <source>
        <dbReference type="EMBL" id="WIY27080.1"/>
    </source>
</evidence>
<proteinExistence type="predicted"/>
<dbReference type="RefSeq" id="WP_270920635.1">
    <property type="nucleotide sequence ID" value="NZ_CP127247.1"/>
</dbReference>
<evidence type="ECO:0000313" key="4">
    <source>
        <dbReference type="Proteomes" id="UP001238334"/>
    </source>
</evidence>
<evidence type="ECO:0000256" key="1">
    <source>
        <dbReference type="SAM" id="MobiDB-lite"/>
    </source>
</evidence>
<evidence type="ECO:0000259" key="2">
    <source>
        <dbReference type="Pfam" id="PF13936"/>
    </source>
</evidence>
<gene>
    <name evidence="3" type="ORF">QPJ95_09305</name>
</gene>
<feature type="region of interest" description="Disordered" evidence="1">
    <location>
        <begin position="56"/>
        <end position="78"/>
    </location>
</feature>
<reference evidence="3 4" key="1">
    <citation type="submission" date="2023-06" db="EMBL/GenBank/DDBJ databases">
        <title>Parasedimentitalea psychrophila sp. nov., a psychrophilic bacterium isolated from deep-sea sediment.</title>
        <authorList>
            <person name="Li A."/>
        </authorList>
    </citation>
    <scope>NUCLEOTIDE SEQUENCE [LARGE SCALE GENOMIC DNA]</scope>
    <source>
        <strain evidence="3 4">QS115</strain>
    </source>
</reference>
<dbReference type="AlphaFoldDB" id="A0A9Y2L1K3"/>
<feature type="compositionally biased region" description="Basic and acidic residues" evidence="1">
    <location>
        <begin position="68"/>
        <end position="78"/>
    </location>
</feature>
<dbReference type="Proteomes" id="UP001238334">
    <property type="component" value="Chromosome"/>
</dbReference>
<sequence>MGEIERSSKLSNTLSCQAAALRPPDRTRSRFALSLIEREEVSAGLVAKRSCRSIARNRKRSPSTISRETGRNVDDRPIARHLQASVLGTAQSGLNPVRSRSTRLCASGYRGSCV</sequence>
<protein>
    <submittedName>
        <fullName evidence="3">Helix-turn-helix domain-containing protein</fullName>
    </submittedName>
</protein>
<feature type="domain" description="Transposase IS30-like HTH" evidence="2">
    <location>
        <begin position="32"/>
        <end position="72"/>
    </location>
</feature>
<name>A0A9Y2L1K3_9RHOB</name>
<dbReference type="KEGG" id="ppso:QPJ95_09305"/>
<accession>A0A9Y2L1K3</accession>
<dbReference type="EMBL" id="CP127247">
    <property type="protein sequence ID" value="WIY27080.1"/>
    <property type="molecule type" value="Genomic_DNA"/>
</dbReference>
<dbReference type="InterPro" id="IPR025246">
    <property type="entry name" value="IS30-like_HTH"/>
</dbReference>